<name>A0A3P5XWM7_9BACL</name>
<accession>A0A3P5XWM7</accession>
<dbReference type="NCBIfam" id="TIGR00277">
    <property type="entry name" value="HDIG"/>
    <property type="match status" value="1"/>
</dbReference>
<keyword evidence="3" id="KW-0547">Nucleotide-binding</keyword>
<dbReference type="EMBL" id="UXAV01000044">
    <property type="protein sequence ID" value="VDC32549.1"/>
    <property type="molecule type" value="Genomic_DNA"/>
</dbReference>
<dbReference type="GO" id="GO:0000166">
    <property type="term" value="F:nucleotide binding"/>
    <property type="evidence" value="ECO:0007669"/>
    <property type="project" value="UniProtKB-KW"/>
</dbReference>
<dbReference type="InterPro" id="IPR005249">
    <property type="entry name" value="YqeK"/>
</dbReference>
<keyword evidence="5" id="KW-0408">Iron</keyword>
<dbReference type="InterPro" id="IPR006674">
    <property type="entry name" value="HD_domain"/>
</dbReference>
<dbReference type="RefSeq" id="WP_124071560.1">
    <property type="nucleotide sequence ID" value="NZ_CBCRXF010000002.1"/>
</dbReference>
<dbReference type="GO" id="GO:0016779">
    <property type="term" value="F:nucleotidyltransferase activity"/>
    <property type="evidence" value="ECO:0007669"/>
    <property type="project" value="UniProtKB-KW"/>
</dbReference>
<dbReference type="NCBIfam" id="TIGR00488">
    <property type="entry name" value="bis(5'-nucleosyl)-tetraphosphatase (symmetrical) YqeK"/>
    <property type="match status" value="1"/>
</dbReference>
<dbReference type="Pfam" id="PF01966">
    <property type="entry name" value="HD"/>
    <property type="match status" value="1"/>
</dbReference>
<evidence type="ECO:0000256" key="4">
    <source>
        <dbReference type="ARBA" id="ARBA00022801"/>
    </source>
</evidence>
<dbReference type="InterPro" id="IPR006675">
    <property type="entry name" value="HDIG_dom"/>
</dbReference>
<keyword evidence="8" id="KW-0548">Nucleotidyltransferase</keyword>
<keyword evidence="4" id="KW-0378">Hydrolase</keyword>
<evidence type="ECO:0000256" key="6">
    <source>
        <dbReference type="ARBA" id="ARBA00049417"/>
    </source>
</evidence>
<dbReference type="GO" id="GO:0046872">
    <property type="term" value="F:metal ion binding"/>
    <property type="evidence" value="ECO:0007669"/>
    <property type="project" value="UniProtKB-KW"/>
</dbReference>
<dbReference type="OrthoDB" id="9782134at2"/>
<dbReference type="PANTHER" id="PTHR35795">
    <property type="entry name" value="SLR1885 PROTEIN"/>
    <property type="match status" value="1"/>
</dbReference>
<dbReference type="PROSITE" id="PS51831">
    <property type="entry name" value="HD"/>
    <property type="match status" value="1"/>
</dbReference>
<dbReference type="InterPro" id="IPR003607">
    <property type="entry name" value="HD/PDEase_dom"/>
</dbReference>
<evidence type="ECO:0000256" key="1">
    <source>
        <dbReference type="ARBA" id="ARBA00012506"/>
    </source>
</evidence>
<proteinExistence type="predicted"/>
<evidence type="ECO:0000259" key="7">
    <source>
        <dbReference type="PROSITE" id="PS51831"/>
    </source>
</evidence>
<keyword evidence="9" id="KW-1185">Reference proteome</keyword>
<evidence type="ECO:0000313" key="9">
    <source>
        <dbReference type="Proteomes" id="UP000270468"/>
    </source>
</evidence>
<dbReference type="Gene3D" id="1.10.3210.10">
    <property type="entry name" value="Hypothetical protein af1432"/>
    <property type="match status" value="1"/>
</dbReference>
<keyword evidence="8" id="KW-0808">Transferase</keyword>
<evidence type="ECO:0000256" key="5">
    <source>
        <dbReference type="ARBA" id="ARBA00023004"/>
    </source>
</evidence>
<dbReference type="InterPro" id="IPR051094">
    <property type="entry name" value="Diverse_Catalytic_Enzymes"/>
</dbReference>
<comment type="catalytic activity">
    <reaction evidence="6">
        <text>P(1),P(4)-bis(5'-adenosyl) tetraphosphate + H2O = 2 ADP + 2 H(+)</text>
        <dbReference type="Rhea" id="RHEA:24252"/>
        <dbReference type="ChEBI" id="CHEBI:15377"/>
        <dbReference type="ChEBI" id="CHEBI:15378"/>
        <dbReference type="ChEBI" id="CHEBI:58141"/>
        <dbReference type="ChEBI" id="CHEBI:456216"/>
        <dbReference type="EC" id="3.6.1.41"/>
    </reaction>
</comment>
<evidence type="ECO:0000256" key="3">
    <source>
        <dbReference type="ARBA" id="ARBA00022741"/>
    </source>
</evidence>
<evidence type="ECO:0000313" key="8">
    <source>
        <dbReference type="EMBL" id="VDC32549.1"/>
    </source>
</evidence>
<keyword evidence="2" id="KW-0479">Metal-binding</keyword>
<feature type="domain" description="HD" evidence="7">
    <location>
        <begin position="18"/>
        <end position="132"/>
    </location>
</feature>
<dbReference type="PANTHER" id="PTHR35795:SF1">
    <property type="entry name" value="BIS(5'-NUCLEOSYL)-TETRAPHOSPHATASE, SYMMETRICAL"/>
    <property type="match status" value="1"/>
</dbReference>
<dbReference type="CDD" id="cd00077">
    <property type="entry name" value="HDc"/>
    <property type="match status" value="1"/>
</dbReference>
<protein>
    <recommendedName>
        <fullName evidence="1">bis(5'-nucleosyl)-tetraphosphatase (symmetrical)</fullName>
        <ecNumber evidence="1">3.6.1.41</ecNumber>
    </recommendedName>
</protein>
<dbReference type="SMART" id="SM00471">
    <property type="entry name" value="HDc"/>
    <property type="match status" value="1"/>
</dbReference>
<sequence length="186" mass="21529">MDVEFVTQQLKQRLPLARFQHVLRVTETAKMLAERYGVSIVKAEQAALFHDIAKFTDSDELRQVLVKEKEDPRLLSFHHELWHGPVGATIARDEFAIEDTDILNAIRYHTTGRANMTFLEKLIYVADMIEPGRNFPGVEELRRTTEKSLDSAMEACIYHSVQFLVLKKVPVFPDSIDCYNEYLMKK</sequence>
<dbReference type="AlphaFoldDB" id="A0A3P5XWM7"/>
<evidence type="ECO:0000256" key="2">
    <source>
        <dbReference type="ARBA" id="ARBA00022723"/>
    </source>
</evidence>
<organism evidence="8 9">
    <name type="scientific">Filibacter tadaridae</name>
    <dbReference type="NCBI Taxonomy" id="2483811"/>
    <lineage>
        <taxon>Bacteria</taxon>
        <taxon>Bacillati</taxon>
        <taxon>Bacillota</taxon>
        <taxon>Bacilli</taxon>
        <taxon>Bacillales</taxon>
        <taxon>Caryophanaceae</taxon>
        <taxon>Filibacter</taxon>
    </lineage>
</organism>
<dbReference type="EC" id="3.6.1.41" evidence="1"/>
<dbReference type="GO" id="GO:0008803">
    <property type="term" value="F:bis(5'-nucleosyl)-tetraphosphatase (symmetrical) activity"/>
    <property type="evidence" value="ECO:0007669"/>
    <property type="project" value="UniProtKB-EC"/>
</dbReference>
<reference evidence="8 9" key="1">
    <citation type="submission" date="2018-11" db="EMBL/GenBank/DDBJ databases">
        <authorList>
            <person name="Criscuolo A."/>
        </authorList>
    </citation>
    <scope>NUCLEOTIDE SEQUENCE [LARGE SCALE GENOMIC DNA]</scope>
    <source>
        <strain evidence="8">ATB-66</strain>
    </source>
</reference>
<dbReference type="Proteomes" id="UP000270468">
    <property type="component" value="Unassembled WGS sequence"/>
</dbReference>
<dbReference type="SUPFAM" id="SSF109604">
    <property type="entry name" value="HD-domain/PDEase-like"/>
    <property type="match status" value="1"/>
</dbReference>
<gene>
    <name evidence="8" type="ORF">FILTAD_02759</name>
</gene>